<organism evidence="1 2">
    <name type="scientific">Liparis tanakae</name>
    <name type="common">Tanaka's snailfish</name>
    <dbReference type="NCBI Taxonomy" id="230148"/>
    <lineage>
        <taxon>Eukaryota</taxon>
        <taxon>Metazoa</taxon>
        <taxon>Chordata</taxon>
        <taxon>Craniata</taxon>
        <taxon>Vertebrata</taxon>
        <taxon>Euteleostomi</taxon>
        <taxon>Actinopterygii</taxon>
        <taxon>Neopterygii</taxon>
        <taxon>Teleostei</taxon>
        <taxon>Neoteleostei</taxon>
        <taxon>Acanthomorphata</taxon>
        <taxon>Eupercaria</taxon>
        <taxon>Perciformes</taxon>
        <taxon>Cottioidei</taxon>
        <taxon>Cottales</taxon>
        <taxon>Liparidae</taxon>
        <taxon>Liparis</taxon>
    </lineage>
</organism>
<proteinExistence type="predicted"/>
<sequence>MCGSITAQTCFFFSIHAQKSEKRTFLATGENDSKDLRVCCSQTGDTCEVAVTEEPKQAARHRKIHAVKRLWSTWGGVGALLKDTSTCNYGESGDGTGNLGRPPSAALFLEPLLAYASPDSSSSYFPFSLVSDDTVSDASPAFLSRRTYLEAISSVLP</sequence>
<reference evidence="1 2" key="1">
    <citation type="submission" date="2019-03" db="EMBL/GenBank/DDBJ databases">
        <title>First draft genome of Liparis tanakae, snailfish: a comprehensive survey of snailfish specific genes.</title>
        <authorList>
            <person name="Kim W."/>
            <person name="Song I."/>
            <person name="Jeong J.-H."/>
            <person name="Kim D."/>
            <person name="Kim S."/>
            <person name="Ryu S."/>
            <person name="Song J.Y."/>
            <person name="Lee S.K."/>
        </authorList>
    </citation>
    <scope>NUCLEOTIDE SEQUENCE [LARGE SCALE GENOMIC DNA]</scope>
    <source>
        <tissue evidence="1">Muscle</tissue>
    </source>
</reference>
<name>A0A4Z2FBK8_9TELE</name>
<keyword evidence="2" id="KW-1185">Reference proteome</keyword>
<protein>
    <submittedName>
        <fullName evidence="1">Uncharacterized protein</fullName>
    </submittedName>
</protein>
<gene>
    <name evidence="1" type="ORF">EYF80_051294</name>
</gene>
<evidence type="ECO:0000313" key="2">
    <source>
        <dbReference type="Proteomes" id="UP000314294"/>
    </source>
</evidence>
<comment type="caution">
    <text evidence="1">The sequence shown here is derived from an EMBL/GenBank/DDBJ whole genome shotgun (WGS) entry which is preliminary data.</text>
</comment>
<accession>A0A4Z2FBK8</accession>
<dbReference type="EMBL" id="SRLO01001363">
    <property type="protein sequence ID" value="TNN38547.1"/>
    <property type="molecule type" value="Genomic_DNA"/>
</dbReference>
<dbReference type="AlphaFoldDB" id="A0A4Z2FBK8"/>
<dbReference type="Proteomes" id="UP000314294">
    <property type="component" value="Unassembled WGS sequence"/>
</dbReference>
<evidence type="ECO:0000313" key="1">
    <source>
        <dbReference type="EMBL" id="TNN38547.1"/>
    </source>
</evidence>